<sequence length="116" mass="12865">MKCPSLYVLCMLTTVYCLVMSSPSLAANERNLVRGKKLYEKYCLACHGPQGRGDGARQFDPPVADLTSSDVLLKPDSRLLKSIHDGRPNTAMDAWKSKLSDEAIRDVLAHVLTFPR</sequence>
<keyword evidence="2 6" id="KW-0349">Heme</keyword>
<evidence type="ECO:0000313" key="9">
    <source>
        <dbReference type="EMBL" id="QPD02347.1"/>
    </source>
</evidence>
<dbReference type="EMBL" id="CP047423">
    <property type="protein sequence ID" value="QPD02347.1"/>
    <property type="molecule type" value="Genomic_DNA"/>
</dbReference>
<dbReference type="KEGG" id="nkf:Nkreftii_000121"/>
<keyword evidence="4" id="KW-0249">Electron transport</keyword>
<evidence type="ECO:0000256" key="5">
    <source>
        <dbReference type="ARBA" id="ARBA00023004"/>
    </source>
</evidence>
<name>A0A7S8FAS3_9BACT</name>
<dbReference type="InterPro" id="IPR008168">
    <property type="entry name" value="Cyt_C_IC"/>
</dbReference>
<dbReference type="Gene3D" id="1.10.760.10">
    <property type="entry name" value="Cytochrome c-like domain"/>
    <property type="match status" value="1"/>
</dbReference>
<dbReference type="Pfam" id="PF13442">
    <property type="entry name" value="Cytochrome_CBB3"/>
    <property type="match status" value="1"/>
</dbReference>
<evidence type="ECO:0000256" key="4">
    <source>
        <dbReference type="ARBA" id="ARBA00022982"/>
    </source>
</evidence>
<evidence type="ECO:0000313" key="10">
    <source>
        <dbReference type="Proteomes" id="UP000593737"/>
    </source>
</evidence>
<dbReference type="Proteomes" id="UP000593737">
    <property type="component" value="Chromosome"/>
</dbReference>
<dbReference type="InterPro" id="IPR036909">
    <property type="entry name" value="Cyt_c-like_dom_sf"/>
</dbReference>
<keyword evidence="1" id="KW-0813">Transport</keyword>
<dbReference type="PRINTS" id="PR00605">
    <property type="entry name" value="CYTCHROMECIC"/>
</dbReference>
<feature type="signal peptide" evidence="7">
    <location>
        <begin position="1"/>
        <end position="26"/>
    </location>
</feature>
<dbReference type="AlphaFoldDB" id="A0A7S8FAS3"/>
<keyword evidence="7" id="KW-0732">Signal</keyword>
<gene>
    <name evidence="9" type="ORF">Nkreftii_000121</name>
</gene>
<dbReference type="InterPro" id="IPR009056">
    <property type="entry name" value="Cyt_c-like_dom"/>
</dbReference>
<proteinExistence type="predicted"/>
<evidence type="ECO:0000256" key="2">
    <source>
        <dbReference type="ARBA" id="ARBA00022617"/>
    </source>
</evidence>
<evidence type="ECO:0000256" key="7">
    <source>
        <dbReference type="SAM" id="SignalP"/>
    </source>
</evidence>
<keyword evidence="3 6" id="KW-0479">Metal-binding</keyword>
<dbReference type="GO" id="GO:0009055">
    <property type="term" value="F:electron transfer activity"/>
    <property type="evidence" value="ECO:0007669"/>
    <property type="project" value="InterPro"/>
</dbReference>
<evidence type="ECO:0000256" key="3">
    <source>
        <dbReference type="ARBA" id="ARBA00022723"/>
    </source>
</evidence>
<evidence type="ECO:0000259" key="8">
    <source>
        <dbReference type="PROSITE" id="PS51007"/>
    </source>
</evidence>
<dbReference type="GO" id="GO:0005506">
    <property type="term" value="F:iron ion binding"/>
    <property type="evidence" value="ECO:0007669"/>
    <property type="project" value="InterPro"/>
</dbReference>
<reference evidence="9 10" key="1">
    <citation type="journal article" date="2020" name="ISME J.">
        <title>Enrichment and physiological characterization of a novel comammox Nitrospira indicates ammonium inhibition of complete nitrification.</title>
        <authorList>
            <person name="Sakoula D."/>
            <person name="Koch H."/>
            <person name="Frank J."/>
            <person name="Jetten M.S.M."/>
            <person name="van Kessel M.A.H.J."/>
            <person name="Lucker S."/>
        </authorList>
    </citation>
    <scope>NUCLEOTIDE SEQUENCE [LARGE SCALE GENOMIC DNA]</scope>
    <source>
        <strain evidence="9">Comreactor17</strain>
    </source>
</reference>
<feature type="chain" id="PRO_5032744616" description="Cytochrome c domain-containing protein" evidence="7">
    <location>
        <begin position="27"/>
        <end position="116"/>
    </location>
</feature>
<evidence type="ECO:0000256" key="6">
    <source>
        <dbReference type="PROSITE-ProRule" id="PRU00433"/>
    </source>
</evidence>
<dbReference type="SUPFAM" id="SSF46626">
    <property type="entry name" value="Cytochrome c"/>
    <property type="match status" value="1"/>
</dbReference>
<accession>A0A7S8FAS3</accession>
<dbReference type="GO" id="GO:0020037">
    <property type="term" value="F:heme binding"/>
    <property type="evidence" value="ECO:0007669"/>
    <property type="project" value="InterPro"/>
</dbReference>
<keyword evidence="5 6" id="KW-0408">Iron</keyword>
<protein>
    <recommendedName>
        <fullName evidence="8">Cytochrome c domain-containing protein</fullName>
    </recommendedName>
</protein>
<evidence type="ECO:0000256" key="1">
    <source>
        <dbReference type="ARBA" id="ARBA00022448"/>
    </source>
</evidence>
<dbReference type="PROSITE" id="PS51007">
    <property type="entry name" value="CYTC"/>
    <property type="match status" value="1"/>
</dbReference>
<organism evidence="9 10">
    <name type="scientific">Candidatus Nitrospira kreftii</name>
    <dbReference type="NCBI Taxonomy" id="2652173"/>
    <lineage>
        <taxon>Bacteria</taxon>
        <taxon>Pseudomonadati</taxon>
        <taxon>Nitrospirota</taxon>
        <taxon>Nitrospiria</taxon>
        <taxon>Nitrospirales</taxon>
        <taxon>Nitrospiraceae</taxon>
        <taxon>Nitrospira</taxon>
    </lineage>
</organism>
<feature type="domain" description="Cytochrome c" evidence="8">
    <location>
        <begin position="30"/>
        <end position="115"/>
    </location>
</feature>